<dbReference type="Pfam" id="PF26215">
    <property type="entry name" value="HTH_animal"/>
    <property type="match status" value="1"/>
</dbReference>
<feature type="domain" description="Helix-turn-helix" evidence="2">
    <location>
        <begin position="158"/>
        <end position="218"/>
    </location>
</feature>
<dbReference type="InterPro" id="IPR058912">
    <property type="entry name" value="HTH_animal"/>
</dbReference>
<dbReference type="PANTHER" id="PTHR21301:SF10">
    <property type="entry name" value="REVERSE TRANSCRIPTASE DOMAIN-CONTAINING PROTEIN"/>
    <property type="match status" value="1"/>
</dbReference>
<dbReference type="AlphaFoldDB" id="A0A816G1K9"/>
<proteinExistence type="predicted"/>
<gene>
    <name evidence="3" type="ORF">KQP761_LOCUS33855</name>
</gene>
<dbReference type="EMBL" id="CAJNOW010018850">
    <property type="protein sequence ID" value="CAF1669024.1"/>
    <property type="molecule type" value="Genomic_DNA"/>
</dbReference>
<name>A0A816G1K9_9BILA</name>
<dbReference type="Proteomes" id="UP000663834">
    <property type="component" value="Unassembled WGS sequence"/>
</dbReference>
<accession>A0A816G1K9</accession>
<comment type="caution">
    <text evidence="3">The sequence shown here is derived from an EMBL/GenBank/DDBJ whole genome shotgun (WGS) entry which is preliminary data.</text>
</comment>
<reference evidence="3" key="1">
    <citation type="submission" date="2021-02" db="EMBL/GenBank/DDBJ databases">
        <authorList>
            <person name="Nowell W R."/>
        </authorList>
    </citation>
    <scope>NUCLEOTIDE SEQUENCE</scope>
</reference>
<protein>
    <recommendedName>
        <fullName evidence="2">Helix-turn-helix domain-containing protein</fullName>
    </recommendedName>
</protein>
<organism evidence="3 4">
    <name type="scientific">Rotaria magnacalcarata</name>
    <dbReference type="NCBI Taxonomy" id="392030"/>
    <lineage>
        <taxon>Eukaryota</taxon>
        <taxon>Metazoa</taxon>
        <taxon>Spiralia</taxon>
        <taxon>Gnathifera</taxon>
        <taxon>Rotifera</taxon>
        <taxon>Eurotatoria</taxon>
        <taxon>Bdelloidea</taxon>
        <taxon>Philodinida</taxon>
        <taxon>Philodinidae</taxon>
        <taxon>Rotaria</taxon>
    </lineage>
</organism>
<evidence type="ECO:0000259" key="2">
    <source>
        <dbReference type="Pfam" id="PF26215"/>
    </source>
</evidence>
<evidence type="ECO:0000313" key="3">
    <source>
        <dbReference type="EMBL" id="CAF1669024.1"/>
    </source>
</evidence>
<feature type="region of interest" description="Disordered" evidence="1">
    <location>
        <begin position="1"/>
        <end position="23"/>
    </location>
</feature>
<evidence type="ECO:0000256" key="1">
    <source>
        <dbReference type="SAM" id="MobiDB-lite"/>
    </source>
</evidence>
<evidence type="ECO:0000313" key="4">
    <source>
        <dbReference type="Proteomes" id="UP000663834"/>
    </source>
</evidence>
<dbReference type="PANTHER" id="PTHR21301">
    <property type="entry name" value="REVERSE TRANSCRIPTASE"/>
    <property type="match status" value="1"/>
</dbReference>
<sequence length="322" mass="36801">MSQASTTDHNRRNRKKSSSYHVAQSTDARIVLNNNNQLFSQLPKPEACSNAQIIIPTPINLLAASNNGQSSSTNVLTIQPNHLFFQQSAIPTGTYHAAPPNIQLAHPIEGRCKSGRTCVKAPLSENIGSSADFLDLHIENQDGQLFTTVYQKPSYEPYYLPYNSVHPLHMKKNIIFTMLLRAIRYCSTFQTYLNEHEKLRMALLLNKYPNEFIDEQFNHILLKLSIDQLLTCNNYVNYRKKVIDSPLKEKLPVNYGKTMFVHFTYCSSMKAFPGKFHILWNKYFGESPNNEVVPVLGTRNVKNLQRQLTHPRSMGIDIQRSN</sequence>